<dbReference type="Proteomes" id="UP001615550">
    <property type="component" value="Unassembled WGS sequence"/>
</dbReference>
<sequence length="101" mass="11492">MNYEGLQRSYWEAQSTRVQTLRDKINQTVNSITPGNILPEDDDLALGKGRRLKMAVLFLDISKFSTRNMESEAEQNMMLRALNLYGSFPFKGAAIITHRAP</sequence>
<name>A0ABW8DBX1_9GAMM</name>
<dbReference type="EMBL" id="JBGORX010000019">
    <property type="protein sequence ID" value="MFJ1270217.1"/>
    <property type="molecule type" value="Genomic_DNA"/>
</dbReference>
<evidence type="ECO:0000313" key="2">
    <source>
        <dbReference type="Proteomes" id="UP001615550"/>
    </source>
</evidence>
<protein>
    <submittedName>
        <fullName evidence="1">Uncharacterized protein</fullName>
    </submittedName>
</protein>
<comment type="caution">
    <text evidence="1">The sequence shown here is derived from an EMBL/GenBank/DDBJ whole genome shotgun (WGS) entry which is preliminary data.</text>
</comment>
<gene>
    <name evidence="1" type="ORF">ACD661_16815</name>
</gene>
<organism evidence="1 2">
    <name type="scientific">Legionella lytica</name>
    <dbReference type="NCBI Taxonomy" id="96232"/>
    <lineage>
        <taxon>Bacteria</taxon>
        <taxon>Pseudomonadati</taxon>
        <taxon>Pseudomonadota</taxon>
        <taxon>Gammaproteobacteria</taxon>
        <taxon>Legionellales</taxon>
        <taxon>Legionellaceae</taxon>
        <taxon>Legionella</taxon>
    </lineage>
</organism>
<keyword evidence="2" id="KW-1185">Reference proteome</keyword>
<dbReference type="RefSeq" id="WP_400188996.1">
    <property type="nucleotide sequence ID" value="NZ_JBGORX010000019.1"/>
</dbReference>
<proteinExistence type="predicted"/>
<reference evidence="1 2" key="1">
    <citation type="submission" date="2024-08" db="EMBL/GenBank/DDBJ databases">
        <title>Draft Genome Sequence of Legionella lytica strain DSB2004, Isolated From a Fire Sprinkler System.</title>
        <authorList>
            <person name="Everhart A.D."/>
            <person name="Kidane D.T."/>
            <person name="Farone A.L."/>
            <person name="Farone M.B."/>
        </authorList>
    </citation>
    <scope>NUCLEOTIDE SEQUENCE [LARGE SCALE GENOMIC DNA]</scope>
    <source>
        <strain evidence="1 2">DSB2004</strain>
    </source>
</reference>
<accession>A0ABW8DBX1</accession>
<evidence type="ECO:0000313" key="1">
    <source>
        <dbReference type="EMBL" id="MFJ1270217.1"/>
    </source>
</evidence>